<proteinExistence type="predicted"/>
<feature type="transmembrane region" description="Helical" evidence="2">
    <location>
        <begin position="48"/>
        <end position="67"/>
    </location>
</feature>
<name>A0A2T0WJ70_9BACT</name>
<comment type="caution">
    <text evidence="3">The sequence shown here is derived from an EMBL/GenBank/DDBJ whole genome shotgun (WGS) entry which is preliminary data.</text>
</comment>
<dbReference type="RefSeq" id="WP_106134320.1">
    <property type="nucleotide sequence ID" value="NZ_PVTR01000008.1"/>
</dbReference>
<feature type="compositionally biased region" description="Acidic residues" evidence="1">
    <location>
        <begin position="85"/>
        <end position="99"/>
    </location>
</feature>
<keyword evidence="4" id="KW-1185">Reference proteome</keyword>
<evidence type="ECO:0000256" key="1">
    <source>
        <dbReference type="SAM" id="MobiDB-lite"/>
    </source>
</evidence>
<gene>
    <name evidence="3" type="ORF">CLW00_10871</name>
</gene>
<dbReference type="EMBL" id="PVTR01000008">
    <property type="protein sequence ID" value="PRY86584.1"/>
    <property type="molecule type" value="Genomic_DNA"/>
</dbReference>
<dbReference type="AlphaFoldDB" id="A0A2T0WJ70"/>
<dbReference type="OrthoDB" id="1419682at2"/>
<sequence length="451" mass="50254">MKEQFDKKLADKIKASFENHEEAYDPKEWDKLASAYFAKPKGTAFPSWIYWAASFAAIALVATFLLFNQGEEPIESLSDIKTETFEEETPNAEEKEEEKDILNISPSAPIERNKNLAKSELPNQRPNQSPPKKPMPSQTLAEASSEVKLTDEKVTQIEEKLIASTSKEEEIIKEVIKETEKATPISEKTLANALKEEDESKALATINEWLSDGNEKDVREEKEDEAFEPLKLGVYLMPQTTTSSTQALNLGAGVITELSVSKRFKIDIGLAYAQQNLVPGTNNNSNVMVAESLSYSDRSAMMSSNFITTTNELSFGQLEVPFNLKYKIFENQKSDIYVISGVSNMFYLNQRNTVTYNTVNLASSGFAGSQAAITTVSETFTPDSQNNTNSNTGIGQLLNLSMGFEQNLSNGTFISIEPFYKLSLGNQTFINQQFSIGGLNLRMNFQLKDKK</sequence>
<keyword evidence="2" id="KW-0472">Membrane</keyword>
<dbReference type="Proteomes" id="UP000238157">
    <property type="component" value="Unassembled WGS sequence"/>
</dbReference>
<keyword evidence="2" id="KW-1133">Transmembrane helix</keyword>
<evidence type="ECO:0000313" key="4">
    <source>
        <dbReference type="Proteomes" id="UP000238157"/>
    </source>
</evidence>
<organism evidence="3 4">
    <name type="scientific">Mongoliibacter ruber</name>
    <dbReference type="NCBI Taxonomy" id="1750599"/>
    <lineage>
        <taxon>Bacteria</taxon>
        <taxon>Pseudomonadati</taxon>
        <taxon>Bacteroidota</taxon>
        <taxon>Cytophagia</taxon>
        <taxon>Cytophagales</taxon>
        <taxon>Cyclobacteriaceae</taxon>
        <taxon>Mongoliibacter</taxon>
    </lineage>
</organism>
<feature type="region of interest" description="Disordered" evidence="1">
    <location>
        <begin position="78"/>
        <end position="148"/>
    </location>
</feature>
<evidence type="ECO:0000256" key="2">
    <source>
        <dbReference type="SAM" id="Phobius"/>
    </source>
</evidence>
<reference evidence="3 4" key="1">
    <citation type="submission" date="2018-03" db="EMBL/GenBank/DDBJ databases">
        <title>Genomic Encyclopedia of Archaeal and Bacterial Type Strains, Phase II (KMG-II): from individual species to whole genera.</title>
        <authorList>
            <person name="Goeker M."/>
        </authorList>
    </citation>
    <scope>NUCLEOTIDE SEQUENCE [LARGE SCALE GENOMIC DNA]</scope>
    <source>
        <strain evidence="3 4">DSM 27929</strain>
    </source>
</reference>
<accession>A0A2T0WJ70</accession>
<protein>
    <recommendedName>
        <fullName evidence="5">Outer membrane protein with beta-barrel domain</fullName>
    </recommendedName>
</protein>
<evidence type="ECO:0000313" key="3">
    <source>
        <dbReference type="EMBL" id="PRY86584.1"/>
    </source>
</evidence>
<keyword evidence="2" id="KW-0812">Transmembrane</keyword>
<evidence type="ECO:0008006" key="5">
    <source>
        <dbReference type="Google" id="ProtNLM"/>
    </source>
</evidence>